<dbReference type="Proteomes" id="UP000803844">
    <property type="component" value="Unassembled WGS sequence"/>
</dbReference>
<dbReference type="RefSeq" id="XP_040778891.1">
    <property type="nucleotide sequence ID" value="XM_040924554.1"/>
</dbReference>
<protein>
    <submittedName>
        <fullName evidence="1">Uncharacterized protein</fullName>
    </submittedName>
</protein>
<gene>
    <name evidence="1" type="ORF">M406DRAFT_55452</name>
</gene>
<evidence type="ECO:0000313" key="2">
    <source>
        <dbReference type="Proteomes" id="UP000803844"/>
    </source>
</evidence>
<keyword evidence="2" id="KW-1185">Reference proteome</keyword>
<dbReference type="AlphaFoldDB" id="A0A9P5CS99"/>
<accession>A0A9P5CS99</accession>
<sequence>MWSANSFSLSNGAAHRGQDTLRGAWRLYKCSFTLAMEGHVFLAHIELGSILHGSALKNGQANRTAAVDVERCVLDDASLCSSTQEECLRRGWEIVAVWAGTIASIES</sequence>
<dbReference type="GeneID" id="63841683"/>
<name>A0A9P5CS99_CRYP1</name>
<comment type="caution">
    <text evidence="1">The sequence shown here is derived from an EMBL/GenBank/DDBJ whole genome shotgun (WGS) entry which is preliminary data.</text>
</comment>
<organism evidence="1 2">
    <name type="scientific">Cryphonectria parasitica (strain ATCC 38755 / EP155)</name>
    <dbReference type="NCBI Taxonomy" id="660469"/>
    <lineage>
        <taxon>Eukaryota</taxon>
        <taxon>Fungi</taxon>
        <taxon>Dikarya</taxon>
        <taxon>Ascomycota</taxon>
        <taxon>Pezizomycotina</taxon>
        <taxon>Sordariomycetes</taxon>
        <taxon>Sordariomycetidae</taxon>
        <taxon>Diaporthales</taxon>
        <taxon>Cryphonectriaceae</taxon>
        <taxon>Cryphonectria-Endothia species complex</taxon>
        <taxon>Cryphonectria</taxon>
    </lineage>
</organism>
<evidence type="ECO:0000313" key="1">
    <source>
        <dbReference type="EMBL" id="KAF3767930.1"/>
    </source>
</evidence>
<dbReference type="EMBL" id="MU032346">
    <property type="protein sequence ID" value="KAF3767930.1"/>
    <property type="molecule type" value="Genomic_DNA"/>
</dbReference>
<reference evidence="1" key="1">
    <citation type="journal article" date="2020" name="Phytopathology">
        <title>Genome sequence of the chestnut blight fungus Cryphonectria parasitica EP155: A fundamental resource for an archetypical invasive plant pathogen.</title>
        <authorList>
            <person name="Crouch J.A."/>
            <person name="Dawe A."/>
            <person name="Aerts A."/>
            <person name="Barry K."/>
            <person name="Churchill A.C.L."/>
            <person name="Grimwood J."/>
            <person name="Hillman B."/>
            <person name="Milgroom M.G."/>
            <person name="Pangilinan J."/>
            <person name="Smith M."/>
            <person name="Salamov A."/>
            <person name="Schmutz J."/>
            <person name="Yadav J."/>
            <person name="Grigoriev I.V."/>
            <person name="Nuss D."/>
        </authorList>
    </citation>
    <scope>NUCLEOTIDE SEQUENCE</scope>
    <source>
        <strain evidence="1">EP155</strain>
    </source>
</reference>
<proteinExistence type="predicted"/>